<feature type="compositionally biased region" description="Polar residues" evidence="6">
    <location>
        <begin position="404"/>
        <end position="413"/>
    </location>
</feature>
<evidence type="ECO:0000256" key="2">
    <source>
        <dbReference type="ARBA" id="ARBA00022692"/>
    </source>
</evidence>
<dbReference type="GO" id="GO:0012505">
    <property type="term" value="C:endomembrane system"/>
    <property type="evidence" value="ECO:0007669"/>
    <property type="project" value="UniProtKB-SubCell"/>
</dbReference>
<feature type="compositionally biased region" description="Low complexity" evidence="6">
    <location>
        <begin position="549"/>
        <end position="563"/>
    </location>
</feature>
<evidence type="ECO:0000256" key="4">
    <source>
        <dbReference type="ARBA" id="ARBA00023136"/>
    </source>
</evidence>
<feature type="compositionally biased region" description="Polar residues" evidence="6">
    <location>
        <begin position="887"/>
        <end position="903"/>
    </location>
</feature>
<dbReference type="OrthoDB" id="266334at2759"/>
<feature type="region of interest" description="Disordered" evidence="6">
    <location>
        <begin position="366"/>
        <end position="422"/>
    </location>
</feature>
<dbReference type="GO" id="GO:0016020">
    <property type="term" value="C:membrane"/>
    <property type="evidence" value="ECO:0007669"/>
    <property type="project" value="InterPro"/>
</dbReference>
<evidence type="ECO:0000313" key="9">
    <source>
        <dbReference type="Proteomes" id="UP000765509"/>
    </source>
</evidence>
<feature type="compositionally biased region" description="Low complexity" evidence="6">
    <location>
        <begin position="702"/>
        <end position="717"/>
    </location>
</feature>
<feature type="compositionally biased region" description="Polar residues" evidence="6">
    <location>
        <begin position="731"/>
        <end position="743"/>
    </location>
</feature>
<feature type="compositionally biased region" description="Polar residues" evidence="6">
    <location>
        <begin position="63"/>
        <end position="92"/>
    </location>
</feature>
<comment type="caution">
    <text evidence="8">The sequence shown here is derived from an EMBL/GenBank/DDBJ whole genome shotgun (WGS) entry which is preliminary data.</text>
</comment>
<feature type="region of interest" description="Disordered" evidence="6">
    <location>
        <begin position="809"/>
        <end position="845"/>
    </location>
</feature>
<dbReference type="AlphaFoldDB" id="A0A9Q3DB49"/>
<evidence type="ECO:0000256" key="1">
    <source>
        <dbReference type="ARBA" id="ARBA00004308"/>
    </source>
</evidence>
<organism evidence="8 9">
    <name type="scientific">Austropuccinia psidii MF-1</name>
    <dbReference type="NCBI Taxonomy" id="1389203"/>
    <lineage>
        <taxon>Eukaryota</taxon>
        <taxon>Fungi</taxon>
        <taxon>Dikarya</taxon>
        <taxon>Basidiomycota</taxon>
        <taxon>Pucciniomycotina</taxon>
        <taxon>Pucciniomycetes</taxon>
        <taxon>Pucciniales</taxon>
        <taxon>Sphaerophragmiaceae</taxon>
        <taxon>Austropuccinia</taxon>
    </lineage>
</organism>
<evidence type="ECO:0000313" key="8">
    <source>
        <dbReference type="EMBL" id="MBW0497825.1"/>
    </source>
</evidence>
<keyword evidence="4" id="KW-0472">Membrane</keyword>
<feature type="compositionally biased region" description="Low complexity" evidence="6">
    <location>
        <begin position="381"/>
        <end position="403"/>
    </location>
</feature>
<evidence type="ECO:0000256" key="5">
    <source>
        <dbReference type="SAM" id="Coils"/>
    </source>
</evidence>
<dbReference type="GO" id="GO:0005737">
    <property type="term" value="C:cytoplasm"/>
    <property type="evidence" value="ECO:0007669"/>
    <property type="project" value="TreeGrafter"/>
</dbReference>
<feature type="compositionally biased region" description="Low complexity" evidence="6">
    <location>
        <begin position="758"/>
        <end position="773"/>
    </location>
</feature>
<feature type="region of interest" description="Disordered" evidence="6">
    <location>
        <begin position="758"/>
        <end position="794"/>
    </location>
</feature>
<dbReference type="PANTHER" id="PTHR12953:SF0">
    <property type="entry name" value="SUN DOMAIN-CONTAINING OSSIFICATION FACTOR"/>
    <property type="match status" value="1"/>
</dbReference>
<name>A0A9Q3DB49_9BASI</name>
<feature type="region of interest" description="Disordered" evidence="6">
    <location>
        <begin position="702"/>
        <end position="743"/>
    </location>
</feature>
<feature type="domain" description="SUN" evidence="7">
    <location>
        <begin position="172"/>
        <end position="354"/>
    </location>
</feature>
<evidence type="ECO:0000256" key="6">
    <source>
        <dbReference type="SAM" id="MobiDB-lite"/>
    </source>
</evidence>
<protein>
    <recommendedName>
        <fullName evidence="7">SUN domain-containing protein</fullName>
    </recommendedName>
</protein>
<dbReference type="InterPro" id="IPR045120">
    <property type="entry name" value="Suco/Slp1-like"/>
</dbReference>
<feature type="coiled-coil region" evidence="5">
    <location>
        <begin position="605"/>
        <end position="664"/>
    </location>
</feature>
<feature type="region of interest" description="Disordered" evidence="6">
    <location>
        <begin position="531"/>
        <end position="583"/>
    </location>
</feature>
<dbReference type="Proteomes" id="UP000765509">
    <property type="component" value="Unassembled WGS sequence"/>
</dbReference>
<feature type="compositionally biased region" description="Low complexity" evidence="6">
    <location>
        <begin position="491"/>
        <end position="500"/>
    </location>
</feature>
<evidence type="ECO:0000256" key="3">
    <source>
        <dbReference type="ARBA" id="ARBA00022989"/>
    </source>
</evidence>
<feature type="region of interest" description="Disordered" evidence="6">
    <location>
        <begin position="884"/>
        <end position="903"/>
    </location>
</feature>
<comment type="subcellular location">
    <subcellularLocation>
        <location evidence="1">Endomembrane system</location>
    </subcellularLocation>
</comment>
<proteinExistence type="predicted"/>
<dbReference type="PROSITE" id="PS51469">
    <property type="entry name" value="SUN"/>
    <property type="match status" value="1"/>
</dbReference>
<sequence length="1065" mass="119554">MTCSNSNRLGRFHLKSSHDSYLNPICPIQANHPSRKGSRPSSINQTLHSSKLLTFSQWKQINKSNHPSNSIKSNHSTNLINNQSKHQNTQSDLNSLDSNNPIPSNSLSSFDSSSHWKSLNTLFSDNSLSTHLKKFLSDHSHLQSKLISNQHILSFQNLSNLNHIFLSSSSNHHSQVIYQPDPNTSTRNSNDPLIHLSSRTNYASFDCSASIHRVSKHTKSPSAILNEKKDKYMLTPCLKTSSRNPNHESSTNFVIFELCDEIEIDHIVLANFEFFSSMFKLFKVSVSNSGLEGPGNAHWVNVGLFKTRNIRGLQVFPIKHLKGFYRYVRLDFLSFYGSEYYCPLSLVRIYGLTQIDAYRRDELIERQKSQQHQHQQHHHQVQNQDQDATQRNSSSDSINPNSDLQSTTQLESNLTEHPKQNSVNISTHNTSLLVTPSSQNLTQPDLLPIRDIKETNLKNLNESDNAKATSDQASADLPTDDSSSLEKHATTHSTLSSPETPLTPPQPQSVSSDQASFIEIIDQDQLDVQTLEADPSDPPVSQLEPGIISSPNMDSSNSDSLPPAASKLADKATPMGSPTSQGSESIFGQIMKRLSNLEGNHELALKYVEEQAQLLELSLQRLDQRLGQFDNQLVSHKERYEQSLQELKNLKSNLRVERSFLKHQIDALDSSISFIKRFGFVQFISILTILVFLAFTRLSHTSSSSNQFSSNSSNQTHITVGRHMRRRVHDLSSSSRQRVTISPSKELLAPLRRSLHLHSSSSPSRLSHSTLSLGKSTISHSPRPSRSQRYQPDSQSALFLTRRECLHSPPRDRLLSADKSSNTHDTLARRRCLPPLSQSQKIEPQKNLDCKSLGKGKMKDLEMLVCSCSQISAVNEQAKSDEHFNIKNDQNGDQPTLKASKSESITMTKMEDFRTWSSLIRHGRNESSNSQLEWMTECSSLTSSQGISPLNQTFSNCESLEDINTSFKDTSGSKSNETPKGVIREIEDSSENLSTVDHHNELSSIQNLQDNPENNHNDLKELSNEIIIQQDNSLLPPSYRSVIKSNPNSNCSHQSITHQLLTTVS</sequence>
<evidence type="ECO:0000259" key="7">
    <source>
        <dbReference type="PROSITE" id="PS51469"/>
    </source>
</evidence>
<feature type="region of interest" description="Disordered" evidence="6">
    <location>
        <begin position="63"/>
        <end position="100"/>
    </location>
</feature>
<dbReference type="InterPro" id="IPR012919">
    <property type="entry name" value="SUN_dom"/>
</dbReference>
<keyword evidence="3" id="KW-1133">Transmembrane helix</keyword>
<keyword evidence="9" id="KW-1185">Reference proteome</keyword>
<gene>
    <name evidence="8" type="ORF">O181_037540</name>
</gene>
<reference evidence="8" key="1">
    <citation type="submission" date="2021-03" db="EMBL/GenBank/DDBJ databases">
        <title>Draft genome sequence of rust myrtle Austropuccinia psidii MF-1, a brazilian biotype.</title>
        <authorList>
            <person name="Quecine M.C."/>
            <person name="Pachon D.M.R."/>
            <person name="Bonatelli M.L."/>
            <person name="Correr F.H."/>
            <person name="Franceschini L.M."/>
            <person name="Leite T.F."/>
            <person name="Margarido G.R.A."/>
            <person name="Almeida C.A."/>
            <person name="Ferrarezi J.A."/>
            <person name="Labate C.A."/>
        </authorList>
    </citation>
    <scope>NUCLEOTIDE SEQUENCE</scope>
    <source>
        <strain evidence="8">MF-1</strain>
    </source>
</reference>
<dbReference type="PANTHER" id="PTHR12953">
    <property type="entry name" value="MEMBRANE PROTEIN CH1 RELATED"/>
    <property type="match status" value="1"/>
</dbReference>
<feature type="region of interest" description="Disordered" evidence="6">
    <location>
        <begin position="457"/>
        <end position="513"/>
    </location>
</feature>
<dbReference type="GO" id="GO:0034975">
    <property type="term" value="P:protein folding in endoplasmic reticulum"/>
    <property type="evidence" value="ECO:0007669"/>
    <property type="project" value="TreeGrafter"/>
</dbReference>
<dbReference type="EMBL" id="AVOT02014400">
    <property type="protein sequence ID" value="MBW0497825.1"/>
    <property type="molecule type" value="Genomic_DNA"/>
</dbReference>
<accession>A0A9Q3DB49</accession>
<keyword evidence="5" id="KW-0175">Coiled coil</keyword>
<feature type="compositionally biased region" description="Basic residues" evidence="6">
    <location>
        <begin position="369"/>
        <end position="380"/>
    </location>
</feature>
<keyword evidence="2" id="KW-0812">Transmembrane</keyword>
<feature type="compositionally biased region" description="Polar residues" evidence="6">
    <location>
        <begin position="774"/>
        <end position="794"/>
    </location>
</feature>
<dbReference type="Pfam" id="PF07738">
    <property type="entry name" value="Sad1_UNC"/>
    <property type="match status" value="1"/>
</dbReference>
<feature type="compositionally biased region" description="Polar residues" evidence="6">
    <location>
        <begin position="457"/>
        <end position="473"/>
    </location>
</feature>